<dbReference type="Proteomes" id="UP000177372">
    <property type="component" value="Unassembled WGS sequence"/>
</dbReference>
<evidence type="ECO:0000259" key="2">
    <source>
        <dbReference type="Pfam" id="PF02543"/>
    </source>
</evidence>
<dbReference type="PANTHER" id="PTHR34847">
    <property type="entry name" value="NODULATION PROTEIN U"/>
    <property type="match status" value="1"/>
</dbReference>
<evidence type="ECO:0000313" key="5">
    <source>
        <dbReference type="Proteomes" id="UP000177372"/>
    </source>
</evidence>
<dbReference type="SUPFAM" id="SSF53067">
    <property type="entry name" value="Actin-like ATPase domain"/>
    <property type="match status" value="1"/>
</dbReference>
<comment type="similarity">
    <text evidence="1">Belongs to the NodU/CmcH family.</text>
</comment>
<evidence type="ECO:0000259" key="3">
    <source>
        <dbReference type="Pfam" id="PF16861"/>
    </source>
</evidence>
<evidence type="ECO:0000256" key="1">
    <source>
        <dbReference type="ARBA" id="ARBA00006129"/>
    </source>
</evidence>
<dbReference type="InterPro" id="IPR051338">
    <property type="entry name" value="NodU/CmcH_Carbamoyltrnsfr"/>
</dbReference>
<evidence type="ECO:0000313" key="4">
    <source>
        <dbReference type="EMBL" id="OGG79558.1"/>
    </source>
</evidence>
<accession>A0A1F6F141</accession>
<dbReference type="STRING" id="1798512.A3A39_02340"/>
<feature type="domain" description="Carbamoyltransferase C-terminal" evidence="3">
    <location>
        <begin position="437"/>
        <end position="608"/>
    </location>
</feature>
<dbReference type="InterPro" id="IPR031730">
    <property type="entry name" value="Carbam_trans_C"/>
</dbReference>
<dbReference type="Pfam" id="PF02543">
    <property type="entry name" value="Carbam_trans_N"/>
    <property type="match status" value="1"/>
</dbReference>
<gene>
    <name evidence="4" type="ORF">A3A39_02340</name>
</gene>
<evidence type="ECO:0008006" key="6">
    <source>
        <dbReference type="Google" id="ProtNLM"/>
    </source>
</evidence>
<dbReference type="PANTHER" id="PTHR34847:SF1">
    <property type="entry name" value="NODULATION PROTEIN U"/>
    <property type="match status" value="1"/>
</dbReference>
<dbReference type="AlphaFoldDB" id="A0A1F6F141"/>
<protein>
    <recommendedName>
        <fullName evidence="6">Carbamoyltransferase</fullName>
    </recommendedName>
</protein>
<dbReference type="CDD" id="cd24100">
    <property type="entry name" value="ASKHA_NBD_MJ1051-like_N"/>
    <property type="match status" value="1"/>
</dbReference>
<reference evidence="4 5" key="1">
    <citation type="journal article" date="2016" name="Nat. Commun.">
        <title>Thousands of microbial genomes shed light on interconnected biogeochemical processes in an aquifer system.</title>
        <authorList>
            <person name="Anantharaman K."/>
            <person name="Brown C.T."/>
            <person name="Hug L.A."/>
            <person name="Sharon I."/>
            <person name="Castelle C.J."/>
            <person name="Probst A.J."/>
            <person name="Thomas B.C."/>
            <person name="Singh A."/>
            <person name="Wilkins M.J."/>
            <person name="Karaoz U."/>
            <person name="Brodie E.L."/>
            <person name="Williams K.H."/>
            <person name="Hubbard S.S."/>
            <person name="Banfield J.F."/>
        </authorList>
    </citation>
    <scope>NUCLEOTIDE SEQUENCE [LARGE SCALE GENOMIC DNA]</scope>
</reference>
<organism evidence="4 5">
    <name type="scientific">Candidatus Kaiserbacteria bacterium RIFCSPLOWO2_01_FULL_54_13</name>
    <dbReference type="NCBI Taxonomy" id="1798512"/>
    <lineage>
        <taxon>Bacteria</taxon>
        <taxon>Candidatus Kaiseribacteriota</taxon>
    </lineage>
</organism>
<sequence length="609" mass="69210">MNVLGIMWEMNSTAALMVDGKVIASASEERFSRVKNDERYPKRAIEYVLREAGLRGRDLDSVAFMGLGWGPNYVLTRHYSKFSIADNIREQEKYWHPIFYEKKNPDYLEVFKDKLDFDQYPGKLIWRKVMRDMKRMRGTGRAADVMSQKYFQDFRRSVVAKHLHIDPKKIYFIDHSTGHALYAYFASPLRGDALVATADAWGDNLNATLAVLRGGVMRRIYETNNLALARLYRYTTLILGMKPNEHEYKVMGLASYAKKKYWQDALAVFRGVQKVEGIAFKFVQKPPDMYFYFRDKLEGIRFDSIAGALQAYTEEMLLAWFQNALRKTRMRDVVFAGGVAMNVKANMALNRMRGVGKLYVNPTPDDASQAMGACYAFMYERLLKEKKDPRRILKPLRDSYLGPAITDVEIEDLVRRKKLHRRYRITKKVGTAKVGALLAHGKIIGRAAGRSEFGARALGNRSILADPRDSSVIPIINEKVKNRDFWMPFAPSILESHAKKYLVGYKGGTTAAYMTVGFNTTEAGRKALRAGLHPADLTCRPQVIPRGQNPAYEAIIRAFEKETGVGGLLNTSFNLHGEPIVQSASDALRVFELSQLDALLLNDTLIEKI</sequence>
<proteinExistence type="inferred from homology"/>
<dbReference type="EMBL" id="MFLZ01000023">
    <property type="protein sequence ID" value="OGG79558.1"/>
    <property type="molecule type" value="Genomic_DNA"/>
</dbReference>
<feature type="domain" description="Carbamoyltransferase" evidence="2">
    <location>
        <begin position="4"/>
        <end position="374"/>
    </location>
</feature>
<name>A0A1F6F141_9BACT</name>
<dbReference type="GO" id="GO:0003824">
    <property type="term" value="F:catalytic activity"/>
    <property type="evidence" value="ECO:0007669"/>
    <property type="project" value="InterPro"/>
</dbReference>
<comment type="caution">
    <text evidence="4">The sequence shown here is derived from an EMBL/GenBank/DDBJ whole genome shotgun (WGS) entry which is preliminary data.</text>
</comment>
<dbReference type="Pfam" id="PF16861">
    <property type="entry name" value="Carbam_trans_C"/>
    <property type="match status" value="1"/>
</dbReference>
<dbReference type="Gene3D" id="3.90.870.20">
    <property type="entry name" value="Carbamoyltransferase, C-terminal domain"/>
    <property type="match status" value="1"/>
</dbReference>
<dbReference type="InterPro" id="IPR003696">
    <property type="entry name" value="Carbtransf_dom"/>
</dbReference>
<dbReference type="InterPro" id="IPR043129">
    <property type="entry name" value="ATPase_NBD"/>
</dbReference>
<dbReference type="Gene3D" id="3.30.420.40">
    <property type="match status" value="2"/>
</dbReference>
<dbReference type="InterPro" id="IPR038152">
    <property type="entry name" value="Carbam_trans_C_sf"/>
</dbReference>